<protein>
    <submittedName>
        <fullName evidence="2">Uncharacterized protein</fullName>
    </submittedName>
</protein>
<reference evidence="2 3" key="1">
    <citation type="journal article" date="2014" name="Am. J. Bot.">
        <title>Genome assembly and annotation for red clover (Trifolium pratense; Fabaceae).</title>
        <authorList>
            <person name="Istvanek J."/>
            <person name="Jaros M."/>
            <person name="Krenek A."/>
            <person name="Repkova J."/>
        </authorList>
    </citation>
    <scope>NUCLEOTIDE SEQUENCE [LARGE SCALE GENOMIC DNA]</scope>
    <source>
        <strain evidence="3">cv. Tatra</strain>
        <tissue evidence="2">Young leaves</tissue>
    </source>
</reference>
<evidence type="ECO:0000313" key="3">
    <source>
        <dbReference type="Proteomes" id="UP000236291"/>
    </source>
</evidence>
<dbReference type="Proteomes" id="UP000236291">
    <property type="component" value="Unassembled WGS sequence"/>
</dbReference>
<name>A0A2K3LMA7_TRIPR</name>
<feature type="non-terminal residue" evidence="2">
    <location>
        <position position="39"/>
    </location>
</feature>
<sequence length="39" mass="4211">MAAMFAAAHTPVFMIAISAVSAGCVQVKERRSMLKEKKT</sequence>
<reference evidence="2 3" key="2">
    <citation type="journal article" date="2017" name="Front. Plant Sci.">
        <title>Gene Classification and Mining of Molecular Markers Useful in Red Clover (Trifolium pratense) Breeding.</title>
        <authorList>
            <person name="Istvanek J."/>
            <person name="Dluhosova J."/>
            <person name="Dluhos P."/>
            <person name="Patkova L."/>
            <person name="Nedelnik J."/>
            <person name="Repkova J."/>
        </authorList>
    </citation>
    <scope>NUCLEOTIDE SEQUENCE [LARGE SCALE GENOMIC DNA]</scope>
    <source>
        <strain evidence="3">cv. Tatra</strain>
        <tissue evidence="2">Young leaves</tissue>
    </source>
</reference>
<dbReference type="EMBL" id="ASHM01036398">
    <property type="protein sequence ID" value="PNX79670.1"/>
    <property type="molecule type" value="Genomic_DNA"/>
</dbReference>
<accession>A0A2K3LMA7</accession>
<evidence type="ECO:0000313" key="2">
    <source>
        <dbReference type="EMBL" id="PNX79670.1"/>
    </source>
</evidence>
<evidence type="ECO:0000256" key="1">
    <source>
        <dbReference type="SAM" id="SignalP"/>
    </source>
</evidence>
<organism evidence="2 3">
    <name type="scientific">Trifolium pratense</name>
    <name type="common">Red clover</name>
    <dbReference type="NCBI Taxonomy" id="57577"/>
    <lineage>
        <taxon>Eukaryota</taxon>
        <taxon>Viridiplantae</taxon>
        <taxon>Streptophyta</taxon>
        <taxon>Embryophyta</taxon>
        <taxon>Tracheophyta</taxon>
        <taxon>Spermatophyta</taxon>
        <taxon>Magnoliopsida</taxon>
        <taxon>eudicotyledons</taxon>
        <taxon>Gunneridae</taxon>
        <taxon>Pentapetalae</taxon>
        <taxon>rosids</taxon>
        <taxon>fabids</taxon>
        <taxon>Fabales</taxon>
        <taxon>Fabaceae</taxon>
        <taxon>Papilionoideae</taxon>
        <taxon>50 kb inversion clade</taxon>
        <taxon>NPAAA clade</taxon>
        <taxon>Hologalegina</taxon>
        <taxon>IRL clade</taxon>
        <taxon>Trifolieae</taxon>
        <taxon>Trifolium</taxon>
    </lineage>
</organism>
<keyword evidence="1" id="KW-0732">Signal</keyword>
<feature type="chain" id="PRO_5014353155" evidence="1">
    <location>
        <begin position="23"/>
        <end position="39"/>
    </location>
</feature>
<comment type="caution">
    <text evidence="2">The sequence shown here is derived from an EMBL/GenBank/DDBJ whole genome shotgun (WGS) entry which is preliminary data.</text>
</comment>
<proteinExistence type="predicted"/>
<gene>
    <name evidence="2" type="ORF">L195_g035657</name>
</gene>
<feature type="signal peptide" evidence="1">
    <location>
        <begin position="1"/>
        <end position="22"/>
    </location>
</feature>
<dbReference type="AlphaFoldDB" id="A0A2K3LMA7"/>